<dbReference type="InterPro" id="IPR015943">
    <property type="entry name" value="WD40/YVTN_repeat-like_dom_sf"/>
</dbReference>
<dbReference type="Pfam" id="PF08309">
    <property type="entry name" value="LVIVD"/>
    <property type="match status" value="2"/>
</dbReference>
<dbReference type="InterPro" id="IPR011459">
    <property type="entry name" value="DUF1565"/>
</dbReference>
<dbReference type="PROSITE" id="PS51841">
    <property type="entry name" value="LTD"/>
    <property type="match status" value="2"/>
</dbReference>
<dbReference type="SUPFAM" id="SSF49464">
    <property type="entry name" value="Carboxypeptidase regulatory domain-like"/>
    <property type="match status" value="2"/>
</dbReference>
<dbReference type="Gene3D" id="2.60.40.1120">
    <property type="entry name" value="Carboxypeptidase-like, regulatory domain"/>
    <property type="match status" value="3"/>
</dbReference>
<dbReference type="InterPro" id="IPR013783">
    <property type="entry name" value="Ig-like_fold"/>
</dbReference>
<dbReference type="SUPFAM" id="SSF74853">
    <property type="entry name" value="Lamin A/C globular tail domain"/>
    <property type="match status" value="2"/>
</dbReference>
<feature type="compositionally biased region" description="Polar residues" evidence="1">
    <location>
        <begin position="1683"/>
        <end position="1692"/>
    </location>
</feature>
<feature type="region of interest" description="Disordered" evidence="1">
    <location>
        <begin position="2237"/>
        <end position="2282"/>
    </location>
</feature>
<evidence type="ECO:0000313" key="4">
    <source>
        <dbReference type="EMBL" id="PKK90867.1"/>
    </source>
</evidence>
<proteinExistence type="predicted"/>
<dbReference type="Proteomes" id="UP000233256">
    <property type="component" value="Unassembled WGS sequence"/>
</dbReference>
<evidence type="ECO:0000313" key="5">
    <source>
        <dbReference type="Proteomes" id="UP000233256"/>
    </source>
</evidence>
<feature type="compositionally biased region" description="Polar residues" evidence="1">
    <location>
        <begin position="2254"/>
        <end position="2282"/>
    </location>
</feature>
<dbReference type="SUPFAM" id="SSF101908">
    <property type="entry name" value="Putative isomerase YbhE"/>
    <property type="match status" value="1"/>
</dbReference>
<feature type="compositionally biased region" description="Low complexity" evidence="1">
    <location>
        <begin position="1719"/>
        <end position="1729"/>
    </location>
</feature>
<dbReference type="Pfam" id="PF00932">
    <property type="entry name" value="LTD"/>
    <property type="match status" value="2"/>
</dbReference>
<dbReference type="Gene3D" id="2.160.20.10">
    <property type="entry name" value="Single-stranded right-handed beta-helix, Pectin lyase-like"/>
    <property type="match status" value="1"/>
</dbReference>
<feature type="region of interest" description="Disordered" evidence="1">
    <location>
        <begin position="2664"/>
        <end position="2683"/>
    </location>
</feature>
<reference evidence="4 5" key="1">
    <citation type="journal article" date="2017" name="ISME J.">
        <title>Potential for microbial H2 and metal transformations associated with novel bacteria and archaea in deep terrestrial subsurface sediments.</title>
        <authorList>
            <person name="Hernsdorf A.W."/>
            <person name="Amano Y."/>
            <person name="Miyakawa K."/>
            <person name="Ise K."/>
            <person name="Suzuki Y."/>
            <person name="Anantharaman K."/>
            <person name="Probst A."/>
            <person name="Burstein D."/>
            <person name="Thomas B.C."/>
            <person name="Banfield J.F."/>
        </authorList>
    </citation>
    <scope>NUCLEOTIDE SEQUENCE [LARGE SCALE GENOMIC DNA]</scope>
    <source>
        <strain evidence="4">HGW-Wallbacteria-1</strain>
    </source>
</reference>
<comment type="caution">
    <text evidence="4">The sequence shown here is derived from an EMBL/GenBank/DDBJ whole genome shotgun (WGS) entry which is preliminary data.</text>
</comment>
<dbReference type="InterPro" id="IPR036415">
    <property type="entry name" value="Lamin_tail_dom_sf"/>
</dbReference>
<feature type="domain" description="LTD" evidence="3">
    <location>
        <begin position="2121"/>
        <end position="2286"/>
    </location>
</feature>
<dbReference type="Pfam" id="PF07602">
    <property type="entry name" value="DUF1565"/>
    <property type="match status" value="1"/>
</dbReference>
<dbReference type="PROSITE" id="PS50093">
    <property type="entry name" value="PKD"/>
    <property type="match status" value="1"/>
</dbReference>
<dbReference type="SUPFAM" id="SSF49785">
    <property type="entry name" value="Galactose-binding domain-like"/>
    <property type="match status" value="2"/>
</dbReference>
<evidence type="ECO:0000256" key="1">
    <source>
        <dbReference type="SAM" id="MobiDB-lite"/>
    </source>
</evidence>
<dbReference type="InterPro" id="IPR011050">
    <property type="entry name" value="Pectin_lyase_fold/virulence"/>
</dbReference>
<dbReference type="InterPro" id="IPR008969">
    <property type="entry name" value="CarboxyPept-like_regulatory"/>
</dbReference>
<dbReference type="InterPro" id="IPR035986">
    <property type="entry name" value="PKD_dom_sf"/>
</dbReference>
<dbReference type="InterPro" id="IPR013211">
    <property type="entry name" value="LVIVD"/>
</dbReference>
<feature type="domain" description="LTD" evidence="3">
    <location>
        <begin position="1572"/>
        <end position="1677"/>
    </location>
</feature>
<gene>
    <name evidence="4" type="ORF">CVV64_08285</name>
</gene>
<dbReference type="Gene3D" id="2.130.10.10">
    <property type="entry name" value="YVTN repeat-like/Quinoprotein amine dehydrogenase"/>
    <property type="match status" value="1"/>
</dbReference>
<dbReference type="SUPFAM" id="SSF51126">
    <property type="entry name" value="Pectin lyase-like"/>
    <property type="match status" value="1"/>
</dbReference>
<dbReference type="Pfam" id="PF13620">
    <property type="entry name" value="CarboxypepD_reg"/>
    <property type="match status" value="1"/>
</dbReference>
<organism evidence="4 5">
    <name type="scientific">Candidatus Wallbacteria bacterium HGW-Wallbacteria-1</name>
    <dbReference type="NCBI Taxonomy" id="2013854"/>
    <lineage>
        <taxon>Bacteria</taxon>
        <taxon>Candidatus Walliibacteriota</taxon>
    </lineage>
</organism>
<name>A0A2N1PRB8_9BACT</name>
<dbReference type="SUPFAM" id="SSF49299">
    <property type="entry name" value="PKD domain"/>
    <property type="match status" value="3"/>
</dbReference>
<accession>A0A2N1PRB8</accession>
<evidence type="ECO:0008006" key="6">
    <source>
        <dbReference type="Google" id="ProtNLM"/>
    </source>
</evidence>
<dbReference type="SUPFAM" id="SSF49452">
    <property type="entry name" value="Starch-binding domain-like"/>
    <property type="match status" value="2"/>
</dbReference>
<dbReference type="InterPro" id="IPR012334">
    <property type="entry name" value="Pectin_lyas_fold"/>
</dbReference>
<dbReference type="EMBL" id="PGXC01000004">
    <property type="protein sequence ID" value="PKK90867.1"/>
    <property type="molecule type" value="Genomic_DNA"/>
</dbReference>
<dbReference type="Gene3D" id="2.60.40.10">
    <property type="entry name" value="Immunoglobulins"/>
    <property type="match status" value="3"/>
</dbReference>
<feature type="domain" description="PKD" evidence="2">
    <location>
        <begin position="576"/>
        <end position="619"/>
    </location>
</feature>
<dbReference type="InterPro" id="IPR008979">
    <property type="entry name" value="Galactose-bd-like_sf"/>
</dbReference>
<dbReference type="Gene3D" id="2.60.120.260">
    <property type="entry name" value="Galactose-binding domain-like"/>
    <property type="match status" value="2"/>
</dbReference>
<sequence>MKQFSIAMIQARKSYICLVSIICLLTFSYAIPAFSQSDFFVATADQSCIDTTGTLISGLQNCGLKNLKVFPGPVISGHGDSRTLEVAKIRGLIQSWGRTTAELTSQQQLSMEVLQSFVTIESMVRKSLALESDSPGSSSSHDSSEMFLRNHELPAIFMDSQNTADFQKPLGSLSTQTSEMLIGKVAIVALFPESDGTYEQSTENWTEEAITSSKASIASAMDFFSRANPDAGLSFVFDYPSSPPSGAPSSTVRCGYEPITRDNFDETYINDIMTRLGHTSGSAYDRLRSLAEAKRIFLDTDWAAVIIVKNNLNAGDGRASAYVFGPAACVFADTQSNVISHETAHIFGALDEYHPDASQSPTSMSGYLYMTNANSQYNDGTGYNDGAGEGLPSLMLNLAETISPFTRIQLGWSDRNGDGIPDPRETTPNITLNSPAGTAPVTITGTATASKYQAVSRNSLALNRISKVQWRINGKTWMDATPTDGDFNSQTEQFTIEIADLPAGTYTAEIIAFNDAGYASSNPAAATLTIPVNSVTDRAPFADFTLFPPTGSTSTSFRMNAWPSSDLESDFTTLQFRWDFESDGIWDTPFSTQPIAYHTFSAQGIKNITLQVKDSSGNTSGKIHQTTVTTAQGPPVPAFRVIGPAESFGTTQPLFSFSAAESWDPDSGSSNLKYRWDFESDGTWDTVLTTETTAMHRYSLPTARISPQHDLQEVGETGYDLCSAGDGKVAVASFYGGIKIWNVSTPASPHIDKNIACSEIMALDHHSGHIYAACQSQGLKTFDIDPLDSSQQTSVITGTFNDVMVSGTTLYCAAGSEGLKIYDITNPAAPSLKSTLSLGSGARNLDLALPYAMVGTDDGNLRIVDCSNILAPTLAGQANSGITNMPQGVLAYGNTLYMGFGSQGMAIFNITSKTAPLKVSVITDIRAKRMAFSGTTLFVATDAFISALDISTPTAPLFTGSTGGLYAVAPMVDGTAGSNILYCGLSYYNFGVYRFHASSPAQSKYWNVLLQVQDAQGNTKTCQRSVWSCPYNHSPQTSFTVTPERGGTLTNFLFDSNGSQDQDKANSWDGMLLTRWDFDGDGNFDTNFSDSNATRYHQYTRTGVYTAICETRDRFRAISRSETKIYVSASGTGRPPVPALTVTPSGTVAPGQQMVLDASATTDPDTSAASLIFKWDLNGDGIYDISGSDKAVVNYTPQLPGDQQITLRVEDNDGLWEYTQALFTVTVDSSGPGSSISSPSDGAVIPSLSQIRGTHWDGQYTITGVSVLLTDGTRYLGPTGWVSSETWVPATLPGPGEWVLSLTGITLENGYSYLTRSKATNSQGTVETPKPGINFVISTSGGPATSCSTPALTDNAELSIAISSSDESATVRLWYKKDGDAAWTDSNLTRSGSGSMAFTLPSTGSWQFYTTGSLDGSSEAPPANADSTTLYRDDLPLAKAIRLTYTSIAGTWFQLNEIEVHGTTSMSAAAKLSVQGATVSATPFGSYTESRLIDGSVTYNSDFVAQNPTLPLKVVLTLSETTFIDHLVHYNDGQYGAHGVTVELSKTGITGPWTLMGIYDGLNLTPGQPNPDTLSLQSRVVINEVYPGPISFVEIRNSGASMVDLTGWKLVTGPFTYTFGNISLQGGAILVLREGDGTSTSTTLFTGLDFPWSFDGPGSVWLADSGNVAMDFLRWGTDTTAVPQGTQWNGANPNPPSLGRSLGRLAGTADTDSGSDWISMNPSSGSVNSSSDTFLISGYVKDENNQPMPSVTLTFTGGGQAVTDANGFYVMTSLAAGSYTVTPSKLGSQFTPVSTAVTLGPDRNGVNFAASPASGTRSVSGTITLSGSGLADVTVTIQGIGSVKTSSTGYFHITGLNPGIYSIVPSRTGYTFTPPSRSADVSTLSAVNQDFTASSGGTGYVVSGHVKTPSGQGLQGVSIEAGAISVRTDSAGFYLLQGLAAGSYSIKPVSVENVFNPPARQVTLGPDAGKIDFTALDNTILSRRLKTRYIKIRYQNFRDANWFQLNEITFYGRSAALAGTTVEALTPSSISSSVEAWPGFGTEKLMDGKIITNGDFALKRSGINELEIIFDMGSEKEIDRLIHINDGSFGAKELEILISNAGPTALFNSIETFPLTTVANGPGSDLLTLTSGKVTINEVKPAGNGWIELKNTGHTVVDLSGWTIAGGGISRTLPQHILDPGTFLLFKGGRGIDDADEIYANTEFIWLPTAQGEAWLKDEKNIGSDFVKWGNSTVLPPDGTSWSTPNPSPPGTGFTLSRSNDSTDTNMGSDFTPMSETPLANNVPTRKLTGIISYTTGSPAIGVSVEISGIGSILTDQNGQYSRNLAPGQYVLLPMKTGLQFSPTTRTITIGSTDLAGQNFSAAGGATRYTASGYIKDSDGKALSDVSVTLGTVTVKSDSAAGFWFVDNIAAGTWQVTPSRYGYTFTPPNTQITLGPSSGNVNFSAQGQAVAQGVIVDMEGDPSGDGSTGNPFRTITAAVNTSPAGTLIQVRPGTYNESFTLKDGQTLQGTSPMTTIIDGQGAQFVVTMATESALKKITVKGSATISGSYGIRTQATNAVLSNVILRGNSEGLLVKGGNITATNCVFHGNSGAGAVLETGGRAAFDSCIISSITQNGGAAPSVDYCNITAGGYGVSLGTGNSVSDPGFLSVQTGDFQLAGSSPCINAGNPDPTRNDRDTTRNDMGAFGGGDPGYVYYEIEPMGLYVTSDGITGYSKEKLIDGRKVFNSDFAIRSPQNTYEMIFDFGKDVKISRIHIYNDGEYGLKRAIIAGAKESTSTQFNVLGTFANLSLPSGRPGKNVLDITESTCRYFKITADEPARSDWLQLNEIEFHSQDKPASNSQLSSIKPSLVTCTPTPYLEYGVDRLFNGSITYNSQFALRNPISPVRVLLDFGRSVTIQTLVIHNDGEFGARSVRVFHSLSDDDTYVEKGFFPSLTTLAGRVNRNEISLGTVNCRFLRLDFESFADQGWFQMSEIEILGSQGNMQKVTIQSANSSATPFAGYGTDKLYNSTSVHNGEFACRNNSAPVTITLDLGSDHTFNRIDHYNDGIYGGKAIAISGATNSSPTSYTPIQSASLNATGTQAVLQSMAIPQTTARYLKLEYTSFGDPNWFQLCEIEIFQEASAETSTMTPSEIQMEIQDTAEASQNLPGSTASAAFNPDGIMNRHGISRFSICQTVSVNPSEYSSADTGNDKADMRKVVLSLEAGSEFDEPSVEIDFLPGWTLIRVKHEREYLSLDWTPDIVIFCSSRPSVSTPAISSSELILEVWRLQGVHLISLTPGSEIHSDALKKVVKKNLANENGHESAIRIHSSEFISNFGLICNAKLLTSEKSIDTDPFPYRELILGTRLFDLKVAYRSLVDFQTSVSQFLTIMDIKTGRDKEISCRKFVRTIEEARAELLSSGILNSETSATLMNALHQIDKSNPELVEKAAEMVRIILFEGERNKR</sequence>
<dbReference type="CDD" id="cd00146">
    <property type="entry name" value="PKD"/>
    <property type="match status" value="1"/>
</dbReference>
<dbReference type="Gene3D" id="2.60.40.1260">
    <property type="entry name" value="Lamin Tail domain"/>
    <property type="match status" value="1"/>
</dbReference>
<dbReference type="InterPro" id="IPR013784">
    <property type="entry name" value="Carb-bd-like_fold"/>
</dbReference>
<feature type="region of interest" description="Disordered" evidence="1">
    <location>
        <begin position="1683"/>
        <end position="1729"/>
    </location>
</feature>
<evidence type="ECO:0000259" key="3">
    <source>
        <dbReference type="PROSITE" id="PS51841"/>
    </source>
</evidence>
<dbReference type="GO" id="GO:0030246">
    <property type="term" value="F:carbohydrate binding"/>
    <property type="evidence" value="ECO:0007669"/>
    <property type="project" value="InterPro"/>
</dbReference>
<dbReference type="InterPro" id="IPR022409">
    <property type="entry name" value="PKD/Chitinase_dom"/>
</dbReference>
<dbReference type="InterPro" id="IPR001322">
    <property type="entry name" value="Lamin_tail_dom"/>
</dbReference>
<evidence type="ECO:0000259" key="2">
    <source>
        <dbReference type="PROSITE" id="PS50093"/>
    </source>
</evidence>
<dbReference type="SMART" id="SM00089">
    <property type="entry name" value="PKD"/>
    <property type="match status" value="3"/>
</dbReference>
<protein>
    <recommendedName>
        <fullName evidence="6">PKD domain-containing protein</fullName>
    </recommendedName>
</protein>
<dbReference type="InterPro" id="IPR000601">
    <property type="entry name" value="PKD_dom"/>
</dbReference>